<feature type="compositionally biased region" description="Low complexity" evidence="3">
    <location>
        <begin position="36"/>
        <end position="51"/>
    </location>
</feature>
<keyword evidence="4" id="KW-0732">Signal</keyword>
<reference evidence="6" key="1">
    <citation type="journal article" date="2019" name="Int. J. Syst. Evol. Microbiol.">
        <title>The Global Catalogue of Microorganisms (GCM) 10K type strain sequencing project: providing services to taxonomists for standard genome sequencing and annotation.</title>
        <authorList>
            <consortium name="The Broad Institute Genomics Platform"/>
            <consortium name="The Broad Institute Genome Sequencing Center for Infectious Disease"/>
            <person name="Wu L."/>
            <person name="Ma J."/>
        </authorList>
    </citation>
    <scope>NUCLEOTIDE SEQUENCE [LARGE SCALE GENOMIC DNA]</scope>
    <source>
        <strain evidence="6">CCUG 49571</strain>
    </source>
</reference>
<dbReference type="EMBL" id="JBHSEP010000020">
    <property type="protein sequence ID" value="MFC4600875.1"/>
    <property type="molecule type" value="Genomic_DNA"/>
</dbReference>
<feature type="chain" id="PRO_5046085138" evidence="4">
    <location>
        <begin position="24"/>
        <end position="452"/>
    </location>
</feature>
<comment type="caution">
    <text evidence="5">The sequence shown here is derived from an EMBL/GenBank/DDBJ whole genome shotgun (WGS) entry which is preliminary data.</text>
</comment>
<keyword evidence="6" id="KW-1185">Reference proteome</keyword>
<dbReference type="Pfam" id="PF01547">
    <property type="entry name" value="SBP_bac_1"/>
    <property type="match status" value="1"/>
</dbReference>
<evidence type="ECO:0000313" key="6">
    <source>
        <dbReference type="Proteomes" id="UP001596028"/>
    </source>
</evidence>
<dbReference type="PROSITE" id="PS51257">
    <property type="entry name" value="PROKAR_LIPOPROTEIN"/>
    <property type="match status" value="1"/>
</dbReference>
<dbReference type="PANTHER" id="PTHR43649:SF29">
    <property type="entry name" value="OSMOPROTECTIVE COMPOUNDS-BINDING PROTEIN GGTB"/>
    <property type="match status" value="1"/>
</dbReference>
<dbReference type="SUPFAM" id="SSF53850">
    <property type="entry name" value="Periplasmic binding protein-like II"/>
    <property type="match status" value="1"/>
</dbReference>
<dbReference type="Proteomes" id="UP001596028">
    <property type="component" value="Unassembled WGS sequence"/>
</dbReference>
<protein>
    <submittedName>
        <fullName evidence="5">ABC transporter substrate-binding protein</fullName>
    </submittedName>
</protein>
<evidence type="ECO:0000256" key="3">
    <source>
        <dbReference type="SAM" id="MobiDB-lite"/>
    </source>
</evidence>
<evidence type="ECO:0000256" key="4">
    <source>
        <dbReference type="SAM" id="SignalP"/>
    </source>
</evidence>
<dbReference type="InterPro" id="IPR006059">
    <property type="entry name" value="SBP"/>
</dbReference>
<evidence type="ECO:0000313" key="5">
    <source>
        <dbReference type="EMBL" id="MFC4600875.1"/>
    </source>
</evidence>
<evidence type="ECO:0000256" key="2">
    <source>
        <dbReference type="ARBA" id="ARBA00022448"/>
    </source>
</evidence>
<dbReference type="Gene3D" id="3.40.190.10">
    <property type="entry name" value="Periplasmic binding protein-like II"/>
    <property type="match status" value="2"/>
</dbReference>
<feature type="region of interest" description="Disordered" evidence="3">
    <location>
        <begin position="31"/>
        <end position="51"/>
    </location>
</feature>
<dbReference type="PANTHER" id="PTHR43649">
    <property type="entry name" value="ARABINOSE-BINDING PROTEIN-RELATED"/>
    <property type="match status" value="1"/>
</dbReference>
<sequence length="452" mass="49031">MTHLKAGKLFAAATMLAVTAALTACGGGDGGSNAVSTGGEASPSGGSGETAPETVQIKMLGHATWFVQGMEAIIPEAKKNGFDLVIEKVPEGDDGANLMKTRFATNDKPDILFYQNGISINHGFGVPGDVFVAQDDQPWMENFDKDAWKNLMDTLEDGHWYGAPYGGTDMGMVLYNKKLFQELNLQVPTTMDEFWKVAEALKAAGKTPVYFSGQDAWTVQLPILLSGASRQGAELIPLMNENKAKMTEWTDRKVGMQFIKEAVEKGFANADILSSTYDNAQKALASGEAGMYHMATWVMNEIVTKYPEGVEDIGAFVMPYKGGGQDLAAIWAPKAMYIVKGENQNDAQRFVNWFEQPAVQDVFFAKQGGIPAIKGVKQTSLTPAELDAKKYLDEGRAIANVPYPIKFNSDANLPTYAQELFVEGGKTPDQALEALQKDMEADAKAKGDPNFK</sequence>
<comment type="similarity">
    <text evidence="1">Belongs to the bacterial solute-binding protein 1 family.</text>
</comment>
<proteinExistence type="inferred from homology"/>
<evidence type="ECO:0000256" key="1">
    <source>
        <dbReference type="ARBA" id="ARBA00008520"/>
    </source>
</evidence>
<gene>
    <name evidence="5" type="ORF">ACFO3S_21705</name>
</gene>
<keyword evidence="2" id="KW-0813">Transport</keyword>
<dbReference type="RefSeq" id="WP_378100363.1">
    <property type="nucleotide sequence ID" value="NZ_JBHSEP010000020.1"/>
</dbReference>
<name>A0ABV9FJE3_9BACL</name>
<accession>A0ABV9FJE3</accession>
<organism evidence="5 6">
    <name type="scientific">Cohnella hongkongensis</name>
    <dbReference type="NCBI Taxonomy" id="178337"/>
    <lineage>
        <taxon>Bacteria</taxon>
        <taxon>Bacillati</taxon>
        <taxon>Bacillota</taxon>
        <taxon>Bacilli</taxon>
        <taxon>Bacillales</taxon>
        <taxon>Paenibacillaceae</taxon>
        <taxon>Cohnella</taxon>
    </lineage>
</organism>
<dbReference type="InterPro" id="IPR050490">
    <property type="entry name" value="Bact_solute-bd_prot1"/>
</dbReference>
<feature type="signal peptide" evidence="4">
    <location>
        <begin position="1"/>
        <end position="23"/>
    </location>
</feature>